<organism evidence="1 2">
    <name type="scientific">Suillus luteus UH-Slu-Lm8-n1</name>
    <dbReference type="NCBI Taxonomy" id="930992"/>
    <lineage>
        <taxon>Eukaryota</taxon>
        <taxon>Fungi</taxon>
        <taxon>Dikarya</taxon>
        <taxon>Basidiomycota</taxon>
        <taxon>Agaricomycotina</taxon>
        <taxon>Agaricomycetes</taxon>
        <taxon>Agaricomycetidae</taxon>
        <taxon>Boletales</taxon>
        <taxon>Suillineae</taxon>
        <taxon>Suillaceae</taxon>
        <taxon>Suillus</taxon>
    </lineage>
</organism>
<sequence length="143" mass="15774">MNCFKATAVHDLPEIIIPRVCLGTALRIHLTVTFVRRLCLPRFITGTSICRFVEPSPFLASDPKKVKILLYRTNVPVSESLTAIRALSSLSALWQLGIASNELNINVNLGLCLSDNPIYDSHYHSQTGSYFLGLRIISSGLST</sequence>
<reference evidence="1 2" key="1">
    <citation type="submission" date="2014-04" db="EMBL/GenBank/DDBJ databases">
        <authorList>
            <consortium name="DOE Joint Genome Institute"/>
            <person name="Kuo A."/>
            <person name="Ruytinx J."/>
            <person name="Rineau F."/>
            <person name="Colpaert J."/>
            <person name="Kohler A."/>
            <person name="Nagy L.G."/>
            <person name="Floudas D."/>
            <person name="Copeland A."/>
            <person name="Barry K.W."/>
            <person name="Cichocki N."/>
            <person name="Veneault-Fourrey C."/>
            <person name="LaButti K."/>
            <person name="Lindquist E.A."/>
            <person name="Lipzen A."/>
            <person name="Lundell T."/>
            <person name="Morin E."/>
            <person name="Murat C."/>
            <person name="Sun H."/>
            <person name="Tunlid A."/>
            <person name="Henrissat B."/>
            <person name="Grigoriev I.V."/>
            <person name="Hibbett D.S."/>
            <person name="Martin F."/>
            <person name="Nordberg H.P."/>
            <person name="Cantor M.N."/>
            <person name="Hua S.X."/>
        </authorList>
    </citation>
    <scope>NUCLEOTIDE SEQUENCE [LARGE SCALE GENOMIC DNA]</scope>
    <source>
        <strain evidence="1 2">UH-Slu-Lm8-n1</strain>
    </source>
</reference>
<gene>
    <name evidence="1" type="ORF">CY34DRAFT_434078</name>
</gene>
<proteinExistence type="predicted"/>
<name>A0A0D0BU59_9AGAM</name>
<protein>
    <submittedName>
        <fullName evidence="1">Uncharacterized protein</fullName>
    </submittedName>
</protein>
<dbReference type="Proteomes" id="UP000054485">
    <property type="component" value="Unassembled WGS sequence"/>
</dbReference>
<keyword evidence="2" id="KW-1185">Reference proteome</keyword>
<reference evidence="2" key="2">
    <citation type="submission" date="2015-01" db="EMBL/GenBank/DDBJ databases">
        <title>Evolutionary Origins and Diversification of the Mycorrhizal Mutualists.</title>
        <authorList>
            <consortium name="DOE Joint Genome Institute"/>
            <consortium name="Mycorrhizal Genomics Consortium"/>
            <person name="Kohler A."/>
            <person name="Kuo A."/>
            <person name="Nagy L.G."/>
            <person name="Floudas D."/>
            <person name="Copeland A."/>
            <person name="Barry K.W."/>
            <person name="Cichocki N."/>
            <person name="Veneault-Fourrey C."/>
            <person name="LaButti K."/>
            <person name="Lindquist E.A."/>
            <person name="Lipzen A."/>
            <person name="Lundell T."/>
            <person name="Morin E."/>
            <person name="Murat C."/>
            <person name="Riley R."/>
            <person name="Ohm R."/>
            <person name="Sun H."/>
            <person name="Tunlid A."/>
            <person name="Henrissat B."/>
            <person name="Grigoriev I.V."/>
            <person name="Hibbett D.S."/>
            <person name="Martin F."/>
        </authorList>
    </citation>
    <scope>NUCLEOTIDE SEQUENCE [LARGE SCALE GENOMIC DNA]</scope>
    <source>
        <strain evidence="2">UH-Slu-Lm8-n1</strain>
    </source>
</reference>
<dbReference type="EMBL" id="KN835134">
    <property type="protein sequence ID" value="KIK49087.1"/>
    <property type="molecule type" value="Genomic_DNA"/>
</dbReference>
<evidence type="ECO:0000313" key="2">
    <source>
        <dbReference type="Proteomes" id="UP000054485"/>
    </source>
</evidence>
<dbReference type="InParanoid" id="A0A0D0BU59"/>
<dbReference type="HOGENOM" id="CLU_1807506_0_0_1"/>
<dbReference type="AlphaFoldDB" id="A0A0D0BU59"/>
<evidence type="ECO:0000313" key="1">
    <source>
        <dbReference type="EMBL" id="KIK49087.1"/>
    </source>
</evidence>
<accession>A0A0D0BU59</accession>